<dbReference type="InterPro" id="IPR046960">
    <property type="entry name" value="PPR_At4g14850-like_plant"/>
</dbReference>
<accession>A0ABP0UXI5</accession>
<sequence length="632" mass="70661">MGLQTRIWSFRWMGLQIWNQRQLFSHDIGNGCATSVIARNIHSQQERSDEEDRGTNSGKNTVASGISTLCKEGRLKEALQVLDIIDQQVIHAHPKIYGALLHGCGKMKALSDGKRVHAHMMRAGFKPDVHLGNSLVTMYAKCGSIPEARQVFEQMVEKDVVTWTSITFGLIQLGHYDEAFELFLQMQKEGVKPDKVCFLNVLNACTGPAFLDRGKQIHSQILEAGLEGDTAVANALVSMYARCWCVKSALQIFDKMEERDVVSWTSLVSLYCKLGKLAEAQQLFAKIPSRDVISWTAMIAGYVHQGCTEEAYALFCKMQQEGVKPDKVTLLSVLGACTNAKALQRGKEIHALITKAGFESDVRLGNALISMYAKCGSIPCARQVFDKMPEKDIISWTAVMNLYCKCGSVLEAHQIFARMPKRDVVAWNAMISGYARLKRGEKALELFHQMERENAVPDSVTFTSALNACASIASLEKGKEIHSQVVKAGFGTYSFVQNALVDMYTKCGKLATARELFDRIVDRDVVTWNAMILGYAQNKQGKEALILYERMVTEGVKPDRVTFIAVLLACRNEGLMEDRRRYFTSMRQDHGIKPTWQHYNLLSRPVDLDKSHHLLRSKAITDDDQAAVVLAV</sequence>
<dbReference type="SUPFAM" id="SSF48452">
    <property type="entry name" value="TPR-like"/>
    <property type="match status" value="1"/>
</dbReference>
<proteinExistence type="predicted"/>
<dbReference type="PROSITE" id="PS51375">
    <property type="entry name" value="PPR"/>
    <property type="match status" value="8"/>
</dbReference>
<feature type="repeat" description="PPR" evidence="2">
    <location>
        <begin position="128"/>
        <end position="158"/>
    </location>
</feature>
<feature type="repeat" description="PPR" evidence="2">
    <location>
        <begin position="291"/>
        <end position="325"/>
    </location>
</feature>
<name>A0ABP0UXI5_9BRYO</name>
<evidence type="ECO:0000256" key="2">
    <source>
        <dbReference type="PROSITE-ProRule" id="PRU00708"/>
    </source>
</evidence>
<feature type="repeat" description="PPR" evidence="2">
    <location>
        <begin position="392"/>
        <end position="422"/>
    </location>
</feature>
<feature type="repeat" description="PPR" evidence="2">
    <location>
        <begin position="93"/>
        <end position="127"/>
    </location>
</feature>
<dbReference type="PANTHER" id="PTHR47926">
    <property type="entry name" value="PENTATRICOPEPTIDE REPEAT-CONTAINING PROTEIN"/>
    <property type="match status" value="1"/>
</dbReference>
<evidence type="ECO:0000313" key="5">
    <source>
        <dbReference type="Proteomes" id="UP001497512"/>
    </source>
</evidence>
<organism evidence="4 5">
    <name type="scientific">Sphagnum troendelagicum</name>
    <dbReference type="NCBI Taxonomy" id="128251"/>
    <lineage>
        <taxon>Eukaryota</taxon>
        <taxon>Viridiplantae</taxon>
        <taxon>Streptophyta</taxon>
        <taxon>Embryophyta</taxon>
        <taxon>Bryophyta</taxon>
        <taxon>Sphagnophytina</taxon>
        <taxon>Sphagnopsida</taxon>
        <taxon>Sphagnales</taxon>
        <taxon>Sphagnaceae</taxon>
        <taxon>Sphagnum</taxon>
    </lineage>
</organism>
<dbReference type="Pfam" id="PF12854">
    <property type="entry name" value="PPR_1"/>
    <property type="match status" value="1"/>
</dbReference>
<keyword evidence="5" id="KW-1185">Reference proteome</keyword>
<evidence type="ECO:0000256" key="1">
    <source>
        <dbReference type="ARBA" id="ARBA00022737"/>
    </source>
</evidence>
<evidence type="ECO:0008006" key="6">
    <source>
        <dbReference type="Google" id="ProtNLM"/>
    </source>
</evidence>
<feature type="repeat" description="PPR" evidence="2">
    <location>
        <begin position="524"/>
        <end position="558"/>
    </location>
</feature>
<dbReference type="Pfam" id="PF01535">
    <property type="entry name" value="PPR"/>
    <property type="match status" value="1"/>
</dbReference>
<feature type="repeat" description="PPR" evidence="2">
    <location>
        <begin position="260"/>
        <end position="290"/>
    </location>
</feature>
<evidence type="ECO:0000256" key="3">
    <source>
        <dbReference type="SAM" id="MobiDB-lite"/>
    </source>
</evidence>
<dbReference type="Pfam" id="PF13041">
    <property type="entry name" value="PPR_2"/>
    <property type="match status" value="4"/>
</dbReference>
<feature type="repeat" description="PPR" evidence="2">
    <location>
        <begin position="159"/>
        <end position="193"/>
    </location>
</feature>
<dbReference type="InterPro" id="IPR011990">
    <property type="entry name" value="TPR-like_helical_dom_sf"/>
</dbReference>
<dbReference type="Proteomes" id="UP001497512">
    <property type="component" value="Chromosome 7"/>
</dbReference>
<dbReference type="Gene3D" id="1.25.40.10">
    <property type="entry name" value="Tetratricopeptide repeat domain"/>
    <property type="match status" value="4"/>
</dbReference>
<feature type="region of interest" description="Disordered" evidence="3">
    <location>
        <begin position="42"/>
        <end position="61"/>
    </location>
</feature>
<dbReference type="NCBIfam" id="TIGR00756">
    <property type="entry name" value="PPR"/>
    <property type="match status" value="7"/>
</dbReference>
<dbReference type="EMBL" id="OZ019899">
    <property type="protein sequence ID" value="CAK9232483.1"/>
    <property type="molecule type" value="Genomic_DNA"/>
</dbReference>
<gene>
    <name evidence="4" type="ORF">CSSPTR1EN2_LOCUS21280</name>
</gene>
<keyword evidence="1" id="KW-0677">Repeat</keyword>
<protein>
    <recommendedName>
        <fullName evidence="6">Pentatricopeptide repeat-containing protein</fullName>
    </recommendedName>
</protein>
<evidence type="ECO:0000313" key="4">
    <source>
        <dbReference type="EMBL" id="CAK9232483.1"/>
    </source>
</evidence>
<feature type="repeat" description="PPR" evidence="2">
    <location>
        <begin position="423"/>
        <end position="457"/>
    </location>
</feature>
<reference evidence="4" key="1">
    <citation type="submission" date="2024-02" db="EMBL/GenBank/DDBJ databases">
        <authorList>
            <consortium name="ELIXIR-Norway"/>
            <consortium name="Elixir Norway"/>
        </authorList>
    </citation>
    <scope>NUCLEOTIDE SEQUENCE</scope>
</reference>
<dbReference type="InterPro" id="IPR002885">
    <property type="entry name" value="PPR_rpt"/>
</dbReference>